<proteinExistence type="inferred from homology"/>
<name>A0AAV8TIN7_9ROSI</name>
<evidence type="ECO:0000256" key="1">
    <source>
        <dbReference type="ARBA" id="ARBA00006643"/>
    </source>
</evidence>
<dbReference type="PROSITE" id="PS51375">
    <property type="entry name" value="PPR"/>
    <property type="match status" value="1"/>
</dbReference>
<dbReference type="Pfam" id="PF13041">
    <property type="entry name" value="PPR_2"/>
    <property type="match status" value="1"/>
</dbReference>
<dbReference type="InterPro" id="IPR002885">
    <property type="entry name" value="PPR_rpt"/>
</dbReference>
<reference evidence="5 6" key="1">
    <citation type="submission" date="2021-09" db="EMBL/GenBank/DDBJ databases">
        <title>Genomic insights and catalytic innovation underlie evolution of tropane alkaloids biosynthesis.</title>
        <authorList>
            <person name="Wang Y.-J."/>
            <person name="Tian T."/>
            <person name="Huang J.-P."/>
            <person name="Huang S.-X."/>
        </authorList>
    </citation>
    <scope>NUCLEOTIDE SEQUENCE [LARGE SCALE GENOMIC DNA]</scope>
    <source>
        <strain evidence="5">KIB-2018</strain>
        <tissue evidence="5">Leaf</tissue>
    </source>
</reference>
<comment type="caution">
    <text evidence="5">The sequence shown here is derived from an EMBL/GenBank/DDBJ whole genome shotgun (WGS) entry which is preliminary data.</text>
</comment>
<feature type="repeat" description="PPR" evidence="3">
    <location>
        <begin position="283"/>
        <end position="317"/>
    </location>
</feature>
<dbReference type="InterPro" id="IPR046960">
    <property type="entry name" value="PPR_At4g14850-like_plant"/>
</dbReference>
<dbReference type="InterPro" id="IPR046848">
    <property type="entry name" value="E_motif"/>
</dbReference>
<dbReference type="AlphaFoldDB" id="A0AAV8TIN7"/>
<dbReference type="Gene3D" id="1.25.40.10">
    <property type="entry name" value="Tetratricopeptide repeat domain"/>
    <property type="match status" value="3"/>
</dbReference>
<evidence type="ECO:0000256" key="3">
    <source>
        <dbReference type="PROSITE-ProRule" id="PRU00708"/>
    </source>
</evidence>
<dbReference type="PANTHER" id="PTHR47926">
    <property type="entry name" value="PENTATRICOPEPTIDE REPEAT-CONTAINING PROTEIN"/>
    <property type="match status" value="1"/>
</dbReference>
<dbReference type="InterPro" id="IPR011990">
    <property type="entry name" value="TPR-like_helical_dom_sf"/>
</dbReference>
<dbReference type="InterPro" id="IPR032867">
    <property type="entry name" value="DYW_dom"/>
</dbReference>
<dbReference type="Pfam" id="PF20431">
    <property type="entry name" value="E_motif"/>
    <property type="match status" value="1"/>
</dbReference>
<dbReference type="Proteomes" id="UP001159364">
    <property type="component" value="Linkage Group LG05"/>
</dbReference>
<dbReference type="GO" id="GO:0009451">
    <property type="term" value="P:RNA modification"/>
    <property type="evidence" value="ECO:0007669"/>
    <property type="project" value="InterPro"/>
</dbReference>
<evidence type="ECO:0000313" key="5">
    <source>
        <dbReference type="EMBL" id="KAJ8765813.1"/>
    </source>
</evidence>
<dbReference type="PANTHER" id="PTHR47926:SF450">
    <property type="entry name" value="DYW DOMAIN-CONTAINING PROTEIN"/>
    <property type="match status" value="1"/>
</dbReference>
<dbReference type="GO" id="GO:0008270">
    <property type="term" value="F:zinc ion binding"/>
    <property type="evidence" value="ECO:0007669"/>
    <property type="project" value="InterPro"/>
</dbReference>
<dbReference type="GO" id="GO:0003723">
    <property type="term" value="F:RNA binding"/>
    <property type="evidence" value="ECO:0007669"/>
    <property type="project" value="InterPro"/>
</dbReference>
<gene>
    <name evidence="5" type="ORF">K2173_015656</name>
</gene>
<comment type="similarity">
    <text evidence="1">Belongs to the PPR family. PCMP-H subfamily.</text>
</comment>
<sequence>MKSLNPVLTHPALHLLGKCKTLYTLKQIHANIITTGLARHTYPLSRLLQSSSVLDITYTLEIFTHIPNPTIFLFNIVISSLINHRDLTHIAFSLYNRILLSRTSIKPNSFTYPSLFKACASQPWVRYGLALHNHVLKFLEPEYDGYVQASLINYYANCGRLGVARYLFDQITDPDLPTWNSILSAYSRIDSDNGMVVDTFGTLVLFKEMQDSLVRPNEITLVALISACGNLGALSQGVWAHAYVVKNGLRLNHYIGTALIGMYSHCGCLELARQLFDQLPQRDRLCYNAMIGAFAIHGYGHRALDLYEKMKLEGLAPDNVTFVVTMSGCSHVGLVEKGCKIFESIKEVYGIEPTVEHYGCIVDLLSRAGRLREAEEKVKEMPMKPNAIIWRSLLGGARVHGNLDIGEVALKHLLELEPKTGGNYVLLSNMYAGIDKWEDVKSMRKLMKHQGITKIPGTSLVEVGGAIHEFIMGDRTHPFLDDIHLKLEEISFSLQEYGHKPSTKEVLFDIEEEEKEEALLYHSERLAVAFALLMVDSNCPIRIIKNLRVCGDCHASTKLISKIYRREIVMRDRTRFHHFADGACSCKDYW</sequence>
<feature type="domain" description="DYW" evidence="4">
    <location>
        <begin position="498"/>
        <end position="590"/>
    </location>
</feature>
<evidence type="ECO:0000313" key="6">
    <source>
        <dbReference type="Proteomes" id="UP001159364"/>
    </source>
</evidence>
<dbReference type="Pfam" id="PF14432">
    <property type="entry name" value="DYW_deaminase"/>
    <property type="match status" value="1"/>
</dbReference>
<accession>A0AAV8TIN7</accession>
<protein>
    <recommendedName>
        <fullName evidence="4">DYW domain-containing protein</fullName>
    </recommendedName>
</protein>
<dbReference type="FunFam" id="1.25.40.10:FF:000366">
    <property type="entry name" value="Pentatricopeptide (PPR) repeat-containing protein"/>
    <property type="match status" value="1"/>
</dbReference>
<dbReference type="FunFam" id="1.25.40.10:FF:000031">
    <property type="entry name" value="Pentatricopeptide repeat-containing protein mitochondrial"/>
    <property type="match status" value="1"/>
</dbReference>
<dbReference type="Pfam" id="PF01535">
    <property type="entry name" value="PPR"/>
    <property type="match status" value="2"/>
</dbReference>
<dbReference type="EMBL" id="JAIWQS010000005">
    <property type="protein sequence ID" value="KAJ8765813.1"/>
    <property type="molecule type" value="Genomic_DNA"/>
</dbReference>
<evidence type="ECO:0000256" key="2">
    <source>
        <dbReference type="ARBA" id="ARBA00022737"/>
    </source>
</evidence>
<organism evidence="5 6">
    <name type="scientific">Erythroxylum novogranatense</name>
    <dbReference type="NCBI Taxonomy" id="1862640"/>
    <lineage>
        <taxon>Eukaryota</taxon>
        <taxon>Viridiplantae</taxon>
        <taxon>Streptophyta</taxon>
        <taxon>Embryophyta</taxon>
        <taxon>Tracheophyta</taxon>
        <taxon>Spermatophyta</taxon>
        <taxon>Magnoliopsida</taxon>
        <taxon>eudicotyledons</taxon>
        <taxon>Gunneridae</taxon>
        <taxon>Pentapetalae</taxon>
        <taxon>rosids</taxon>
        <taxon>fabids</taxon>
        <taxon>Malpighiales</taxon>
        <taxon>Erythroxylaceae</taxon>
        <taxon>Erythroxylum</taxon>
    </lineage>
</organism>
<keyword evidence="2" id="KW-0677">Repeat</keyword>
<keyword evidence="6" id="KW-1185">Reference proteome</keyword>
<evidence type="ECO:0000259" key="4">
    <source>
        <dbReference type="Pfam" id="PF14432"/>
    </source>
</evidence>
<dbReference type="FunFam" id="1.25.40.10:FF:001630">
    <property type="entry name" value="Pentatricopeptide repeat-containing protein At5g43790"/>
    <property type="match status" value="1"/>
</dbReference>
<dbReference type="NCBIfam" id="TIGR00756">
    <property type="entry name" value="PPR"/>
    <property type="match status" value="1"/>
</dbReference>